<keyword evidence="2" id="KW-0560">Oxidoreductase</keyword>
<dbReference type="PANTHER" id="PTHR43976">
    <property type="entry name" value="SHORT CHAIN DEHYDROGENASE"/>
    <property type="match status" value="1"/>
</dbReference>
<reference evidence="3" key="1">
    <citation type="submission" date="2018-05" db="EMBL/GenBank/DDBJ databases">
        <authorList>
            <person name="Lanie J.A."/>
            <person name="Ng W.-L."/>
            <person name="Kazmierczak K.M."/>
            <person name="Andrzejewski T.M."/>
            <person name="Davidsen T.M."/>
            <person name="Wayne K.J."/>
            <person name="Tettelin H."/>
            <person name="Glass J.I."/>
            <person name="Rusch D."/>
            <person name="Podicherti R."/>
            <person name="Tsui H.-C.T."/>
            <person name="Winkler M.E."/>
        </authorList>
    </citation>
    <scope>NUCLEOTIDE SEQUENCE</scope>
</reference>
<protein>
    <recommendedName>
        <fullName evidence="4">Short-chain dehydrogenase/reductase SDR</fullName>
    </recommendedName>
</protein>
<evidence type="ECO:0000256" key="1">
    <source>
        <dbReference type="ARBA" id="ARBA00006484"/>
    </source>
</evidence>
<dbReference type="SUPFAM" id="SSF51735">
    <property type="entry name" value="NAD(P)-binding Rossmann-fold domains"/>
    <property type="match status" value="1"/>
</dbReference>
<dbReference type="Pfam" id="PF00106">
    <property type="entry name" value="adh_short"/>
    <property type="match status" value="1"/>
</dbReference>
<dbReference type="GO" id="GO:0016491">
    <property type="term" value="F:oxidoreductase activity"/>
    <property type="evidence" value="ECO:0007669"/>
    <property type="project" value="UniProtKB-KW"/>
</dbReference>
<sequence>MKTILVTGASRGIGLEWTRQCLERGHRLLATCRNPDNAEALSKLRESHADLLNILPLDVEDEGSATRLFSELDKKSESIDLLFNNAGVIDWEDMLNVSSASLEKIYKVNVVGALLVLRAAIPCLRRSSNPIVANVSSR</sequence>
<dbReference type="InterPro" id="IPR036291">
    <property type="entry name" value="NAD(P)-bd_dom_sf"/>
</dbReference>
<dbReference type="EMBL" id="UINC01111496">
    <property type="protein sequence ID" value="SVC79763.1"/>
    <property type="molecule type" value="Genomic_DNA"/>
</dbReference>
<feature type="non-terminal residue" evidence="3">
    <location>
        <position position="138"/>
    </location>
</feature>
<evidence type="ECO:0000256" key="2">
    <source>
        <dbReference type="ARBA" id="ARBA00023002"/>
    </source>
</evidence>
<dbReference type="InterPro" id="IPR051911">
    <property type="entry name" value="SDR_oxidoreductase"/>
</dbReference>
<name>A0A382Q2D8_9ZZZZ</name>
<accession>A0A382Q2D8</accession>
<proteinExistence type="inferred from homology"/>
<evidence type="ECO:0000313" key="3">
    <source>
        <dbReference type="EMBL" id="SVC79763.1"/>
    </source>
</evidence>
<dbReference type="AlphaFoldDB" id="A0A382Q2D8"/>
<evidence type="ECO:0008006" key="4">
    <source>
        <dbReference type="Google" id="ProtNLM"/>
    </source>
</evidence>
<organism evidence="3">
    <name type="scientific">marine metagenome</name>
    <dbReference type="NCBI Taxonomy" id="408172"/>
    <lineage>
        <taxon>unclassified sequences</taxon>
        <taxon>metagenomes</taxon>
        <taxon>ecological metagenomes</taxon>
    </lineage>
</organism>
<gene>
    <name evidence="3" type="ORF">METZ01_LOCUS332617</name>
</gene>
<dbReference type="Gene3D" id="3.40.50.720">
    <property type="entry name" value="NAD(P)-binding Rossmann-like Domain"/>
    <property type="match status" value="1"/>
</dbReference>
<dbReference type="PANTHER" id="PTHR43976:SF16">
    <property type="entry name" value="SHORT-CHAIN DEHYDROGENASE_REDUCTASE FAMILY PROTEIN"/>
    <property type="match status" value="1"/>
</dbReference>
<dbReference type="PRINTS" id="PR00081">
    <property type="entry name" value="GDHRDH"/>
</dbReference>
<comment type="similarity">
    <text evidence="1">Belongs to the short-chain dehydrogenases/reductases (SDR) family.</text>
</comment>
<dbReference type="InterPro" id="IPR002347">
    <property type="entry name" value="SDR_fam"/>
</dbReference>